<evidence type="ECO:0000313" key="2">
    <source>
        <dbReference type="Proteomes" id="UP001335648"/>
    </source>
</evidence>
<dbReference type="AlphaFoldDB" id="A0AAN8HHG1"/>
<protein>
    <submittedName>
        <fullName evidence="1">Uncharacterized protein</fullName>
    </submittedName>
</protein>
<reference evidence="1 2" key="1">
    <citation type="journal article" date="2023" name="Mol. Biol. Evol.">
        <title>Genomics of Secondarily Temperate Adaptation in the Only Non-Antarctic Icefish.</title>
        <authorList>
            <person name="Rivera-Colon A.G."/>
            <person name="Rayamajhi N."/>
            <person name="Minhas B.F."/>
            <person name="Madrigal G."/>
            <person name="Bilyk K.T."/>
            <person name="Yoon V."/>
            <person name="Hune M."/>
            <person name="Gregory S."/>
            <person name="Cheng C.H.C."/>
            <person name="Catchen J.M."/>
        </authorList>
    </citation>
    <scope>NUCLEOTIDE SEQUENCE [LARGE SCALE GENOMIC DNA]</scope>
    <source>
        <strain evidence="1">JC2023a</strain>
    </source>
</reference>
<sequence>MQHLILRLNSRAQTRLLSLDRGSAAARLSLAEGLNNRQHDGPSVRPPTEATCHGTITEAGPTAHRAEMKTAPEPNVLERPVFAMSAGAW</sequence>
<organism evidence="1 2">
    <name type="scientific">Champsocephalus esox</name>
    <name type="common">pike icefish</name>
    <dbReference type="NCBI Taxonomy" id="159716"/>
    <lineage>
        <taxon>Eukaryota</taxon>
        <taxon>Metazoa</taxon>
        <taxon>Chordata</taxon>
        <taxon>Craniata</taxon>
        <taxon>Vertebrata</taxon>
        <taxon>Euteleostomi</taxon>
        <taxon>Actinopterygii</taxon>
        <taxon>Neopterygii</taxon>
        <taxon>Teleostei</taxon>
        <taxon>Neoteleostei</taxon>
        <taxon>Acanthomorphata</taxon>
        <taxon>Eupercaria</taxon>
        <taxon>Perciformes</taxon>
        <taxon>Notothenioidei</taxon>
        <taxon>Channichthyidae</taxon>
        <taxon>Champsocephalus</taxon>
    </lineage>
</organism>
<dbReference type="EMBL" id="JAULUE010002047">
    <property type="protein sequence ID" value="KAK5912444.1"/>
    <property type="molecule type" value="Genomic_DNA"/>
</dbReference>
<proteinExistence type="predicted"/>
<comment type="caution">
    <text evidence="1">The sequence shown here is derived from an EMBL/GenBank/DDBJ whole genome shotgun (WGS) entry which is preliminary data.</text>
</comment>
<keyword evidence="2" id="KW-1185">Reference proteome</keyword>
<evidence type="ECO:0000313" key="1">
    <source>
        <dbReference type="EMBL" id="KAK5912444.1"/>
    </source>
</evidence>
<name>A0AAN8HHG1_9TELE</name>
<accession>A0AAN8HHG1</accession>
<dbReference type="Proteomes" id="UP001335648">
    <property type="component" value="Unassembled WGS sequence"/>
</dbReference>
<gene>
    <name evidence="1" type="ORF">CesoFtcFv8_002317</name>
</gene>